<feature type="domain" description="N-acetyltransferase" evidence="1">
    <location>
        <begin position="12"/>
        <end position="168"/>
    </location>
</feature>
<organism evidence="2 3">
    <name type="scientific">Promicromonospora umidemergens</name>
    <dbReference type="NCBI Taxonomy" id="629679"/>
    <lineage>
        <taxon>Bacteria</taxon>
        <taxon>Bacillati</taxon>
        <taxon>Actinomycetota</taxon>
        <taxon>Actinomycetes</taxon>
        <taxon>Micrococcales</taxon>
        <taxon>Promicromonosporaceae</taxon>
        <taxon>Promicromonospora</taxon>
    </lineage>
</organism>
<dbReference type="Pfam" id="PF00583">
    <property type="entry name" value="Acetyltransf_1"/>
    <property type="match status" value="1"/>
</dbReference>
<keyword evidence="3" id="KW-1185">Reference proteome</keyword>
<accession>A0ABP8XAC3</accession>
<sequence length="183" mass="20215">MTILPGARPPRLTIRPTTPADRLVLERLWLLFRHDLSEVSGALPDPSGQFRRERLDAAFTEPGWRGLVAHLEPADGGPASPVGFALVRGLDGPGRVLSSFFVVRGARRAGIGRRLAAHVLASFPGRWEIAFQDTNPPAVRFWREVAAAAVGQEWDEEHRAVPGRPDLPPDTWISFTNLQARYT</sequence>
<dbReference type="Gene3D" id="3.40.630.30">
    <property type="match status" value="1"/>
</dbReference>
<gene>
    <name evidence="2" type="ORF">GCM10023198_26060</name>
</gene>
<dbReference type="EMBL" id="BAABHM010000011">
    <property type="protein sequence ID" value="GAA4703477.1"/>
    <property type="molecule type" value="Genomic_DNA"/>
</dbReference>
<evidence type="ECO:0000313" key="2">
    <source>
        <dbReference type="EMBL" id="GAA4703477.1"/>
    </source>
</evidence>
<proteinExistence type="predicted"/>
<dbReference type="Proteomes" id="UP001500843">
    <property type="component" value="Unassembled WGS sequence"/>
</dbReference>
<dbReference type="RefSeq" id="WP_253867670.1">
    <property type="nucleotide sequence ID" value="NZ_BAABHM010000011.1"/>
</dbReference>
<dbReference type="CDD" id="cd04301">
    <property type="entry name" value="NAT_SF"/>
    <property type="match status" value="1"/>
</dbReference>
<evidence type="ECO:0000313" key="3">
    <source>
        <dbReference type="Proteomes" id="UP001500843"/>
    </source>
</evidence>
<comment type="caution">
    <text evidence="2">The sequence shown here is derived from an EMBL/GenBank/DDBJ whole genome shotgun (WGS) entry which is preliminary data.</text>
</comment>
<dbReference type="InterPro" id="IPR000182">
    <property type="entry name" value="GNAT_dom"/>
</dbReference>
<name>A0ABP8XAC3_9MICO</name>
<dbReference type="PROSITE" id="PS51186">
    <property type="entry name" value="GNAT"/>
    <property type="match status" value="1"/>
</dbReference>
<protein>
    <recommendedName>
        <fullName evidence="1">N-acetyltransferase domain-containing protein</fullName>
    </recommendedName>
</protein>
<dbReference type="SUPFAM" id="SSF55729">
    <property type="entry name" value="Acyl-CoA N-acyltransferases (Nat)"/>
    <property type="match status" value="1"/>
</dbReference>
<evidence type="ECO:0000259" key="1">
    <source>
        <dbReference type="PROSITE" id="PS51186"/>
    </source>
</evidence>
<reference evidence="3" key="1">
    <citation type="journal article" date="2019" name="Int. J. Syst. Evol. Microbiol.">
        <title>The Global Catalogue of Microorganisms (GCM) 10K type strain sequencing project: providing services to taxonomists for standard genome sequencing and annotation.</title>
        <authorList>
            <consortium name="The Broad Institute Genomics Platform"/>
            <consortium name="The Broad Institute Genome Sequencing Center for Infectious Disease"/>
            <person name="Wu L."/>
            <person name="Ma J."/>
        </authorList>
    </citation>
    <scope>NUCLEOTIDE SEQUENCE [LARGE SCALE GENOMIC DNA]</scope>
    <source>
        <strain evidence="3">JCM 17975</strain>
    </source>
</reference>
<dbReference type="InterPro" id="IPR016181">
    <property type="entry name" value="Acyl_CoA_acyltransferase"/>
</dbReference>